<keyword evidence="5 6" id="KW-0472">Membrane</keyword>
<evidence type="ECO:0000256" key="4">
    <source>
        <dbReference type="ARBA" id="ARBA00022989"/>
    </source>
</evidence>
<evidence type="ECO:0000313" key="7">
    <source>
        <dbReference type="EMBL" id="ACC79604.1"/>
    </source>
</evidence>
<dbReference type="eggNOG" id="COG1836">
    <property type="taxonomic scope" value="Bacteria"/>
</dbReference>
<dbReference type="InterPro" id="IPR002794">
    <property type="entry name" value="DUF92_TMEM19"/>
</dbReference>
<dbReference type="GO" id="GO:0016020">
    <property type="term" value="C:membrane"/>
    <property type="evidence" value="ECO:0007669"/>
    <property type="project" value="UniProtKB-SubCell"/>
</dbReference>
<feature type="transmembrane region" description="Helical" evidence="6">
    <location>
        <begin position="198"/>
        <end position="217"/>
    </location>
</feature>
<protein>
    <recommendedName>
        <fullName evidence="9">TIGR00297 family protein</fullName>
    </recommendedName>
</protein>
<evidence type="ECO:0000313" key="8">
    <source>
        <dbReference type="Proteomes" id="UP000001191"/>
    </source>
</evidence>
<evidence type="ECO:0000256" key="3">
    <source>
        <dbReference type="ARBA" id="ARBA00022692"/>
    </source>
</evidence>
<dbReference type="RefSeq" id="WP_012407626.1">
    <property type="nucleotide sequence ID" value="NC_010628.1"/>
</dbReference>
<evidence type="ECO:0000256" key="2">
    <source>
        <dbReference type="ARBA" id="ARBA00009012"/>
    </source>
</evidence>
<dbReference type="PhylomeDB" id="B2IU33"/>
<dbReference type="EnsemblBacteria" id="ACC79604">
    <property type="protein sequence ID" value="ACC79604"/>
    <property type="gene ID" value="Npun_R0867"/>
</dbReference>
<feature type="transmembrane region" description="Helical" evidence="6">
    <location>
        <begin position="223"/>
        <end position="245"/>
    </location>
</feature>
<feature type="transmembrane region" description="Helical" evidence="6">
    <location>
        <begin position="139"/>
        <end position="157"/>
    </location>
</feature>
<dbReference type="Pfam" id="PF01940">
    <property type="entry name" value="DUF92"/>
    <property type="match status" value="1"/>
</dbReference>
<evidence type="ECO:0000256" key="6">
    <source>
        <dbReference type="SAM" id="Phobius"/>
    </source>
</evidence>
<dbReference type="STRING" id="63737.Npun_R0867"/>
<comment type="subcellular location">
    <subcellularLocation>
        <location evidence="1">Membrane</location>
        <topology evidence="1">Multi-pass membrane protein</topology>
    </subcellularLocation>
</comment>
<dbReference type="OrthoDB" id="539948at2"/>
<dbReference type="HOGENOM" id="CLU_036918_0_1_3"/>
<evidence type="ECO:0000256" key="5">
    <source>
        <dbReference type="ARBA" id="ARBA00023136"/>
    </source>
</evidence>
<feature type="transmembrane region" description="Helical" evidence="6">
    <location>
        <begin position="96"/>
        <end position="119"/>
    </location>
</feature>
<dbReference type="KEGG" id="npu:Npun_R0867"/>
<gene>
    <name evidence="7" type="ordered locus">Npun_R0867</name>
</gene>
<dbReference type="PANTHER" id="PTHR13353">
    <property type="entry name" value="TRANSMEMBRANE PROTEIN 19"/>
    <property type="match status" value="1"/>
</dbReference>
<sequence length="281" mass="29690">MSSLIDSVNPWLVAVVLNTILLGLAWIAPKKLLTPAGSFHAWFLAILIWVTLGWQGYTVVMFYFLVGSGVTRIGMAQKEAEGIAEKRSGARGPENVWGSALTGALCALGVGIINSGFILPSSQYFDFAQYKSLVPNTPAALSTSLQSLLLLGYVASFSTKLADTTASEVGKAYGKSTFLITTLKPVPRGTEGAVSLEGTLAGIVASVAIAFVGWGVGLIDLLGVAWCVLAAFIATNLESVIGATLQSKYTWLTNEVVNIFNTLIGAIAAVLLSWTWINIIK</sequence>
<accession>B2IU33</accession>
<evidence type="ECO:0008006" key="9">
    <source>
        <dbReference type="Google" id="ProtNLM"/>
    </source>
</evidence>
<feature type="transmembrane region" description="Helical" evidence="6">
    <location>
        <begin position="12"/>
        <end position="29"/>
    </location>
</feature>
<proteinExistence type="inferred from homology"/>
<feature type="transmembrane region" description="Helical" evidence="6">
    <location>
        <begin position="41"/>
        <end position="66"/>
    </location>
</feature>
<keyword evidence="4 6" id="KW-1133">Transmembrane helix</keyword>
<evidence type="ECO:0000256" key="1">
    <source>
        <dbReference type="ARBA" id="ARBA00004141"/>
    </source>
</evidence>
<organism evidence="7 8">
    <name type="scientific">Nostoc punctiforme (strain ATCC 29133 / PCC 73102)</name>
    <dbReference type="NCBI Taxonomy" id="63737"/>
    <lineage>
        <taxon>Bacteria</taxon>
        <taxon>Bacillati</taxon>
        <taxon>Cyanobacteriota</taxon>
        <taxon>Cyanophyceae</taxon>
        <taxon>Nostocales</taxon>
        <taxon>Nostocaceae</taxon>
        <taxon>Nostoc</taxon>
    </lineage>
</organism>
<reference evidence="7 8" key="2">
    <citation type="journal article" date="2013" name="Plant Physiol.">
        <title>A Nostoc punctiforme Sugar Transporter Necessary to Establish a Cyanobacterium-Plant Symbiosis.</title>
        <authorList>
            <person name="Ekman M."/>
            <person name="Picossi S."/>
            <person name="Campbell E.L."/>
            <person name="Meeks J.C."/>
            <person name="Flores E."/>
        </authorList>
    </citation>
    <scope>NUCLEOTIDE SEQUENCE [LARGE SCALE GENOMIC DNA]</scope>
    <source>
        <strain evidence="8">ATCC 29133 / PCC 73102</strain>
    </source>
</reference>
<dbReference type="PANTHER" id="PTHR13353:SF5">
    <property type="entry name" value="TRANSMEMBRANE PROTEIN 19"/>
    <property type="match status" value="1"/>
</dbReference>
<keyword evidence="3 6" id="KW-0812">Transmembrane</keyword>
<dbReference type="AlphaFoldDB" id="B2IU33"/>
<comment type="similarity">
    <text evidence="2">Belongs to the TMEM19 family.</text>
</comment>
<reference evidence="8" key="1">
    <citation type="submission" date="2008-04" db="EMBL/GenBank/DDBJ databases">
        <title>Complete sequence of chromosome of Nostoc punctiforme ATCC 29133.</title>
        <authorList>
            <consortium name="US DOE Joint Genome Institute"/>
            <person name="Copeland A."/>
            <person name="Lucas S."/>
            <person name="Lapidus A."/>
            <person name="Glavina del Rio T."/>
            <person name="Dalin E."/>
            <person name="Tice H."/>
            <person name="Pitluck S."/>
            <person name="Chain P."/>
            <person name="Malfatti S."/>
            <person name="Shin M."/>
            <person name="Vergez L."/>
            <person name="Schmutz J."/>
            <person name="Larimer F."/>
            <person name="Land M."/>
            <person name="Hauser L."/>
            <person name="Kyrpides N."/>
            <person name="Kim E."/>
            <person name="Meeks J.C."/>
            <person name="Elhai J."/>
            <person name="Campbell E.L."/>
            <person name="Thiel T."/>
            <person name="Longmire J."/>
            <person name="Potts M."/>
            <person name="Atlas R."/>
        </authorList>
    </citation>
    <scope>NUCLEOTIDE SEQUENCE [LARGE SCALE GENOMIC DNA]</scope>
    <source>
        <strain evidence="8">ATCC 29133 / PCC 73102</strain>
    </source>
</reference>
<dbReference type="Proteomes" id="UP000001191">
    <property type="component" value="Chromosome"/>
</dbReference>
<feature type="transmembrane region" description="Helical" evidence="6">
    <location>
        <begin position="257"/>
        <end position="277"/>
    </location>
</feature>
<keyword evidence="8" id="KW-1185">Reference proteome</keyword>
<dbReference type="EMBL" id="CP001037">
    <property type="protein sequence ID" value="ACC79604.1"/>
    <property type="molecule type" value="Genomic_DNA"/>
</dbReference>
<name>B2IU33_NOSP7</name>